<dbReference type="InterPro" id="IPR014985">
    <property type="entry name" value="WbqC"/>
</dbReference>
<proteinExistence type="predicted"/>
<organism evidence="1 2">
    <name type="scientific">Candidatus Alistipes avicola</name>
    <dbReference type="NCBI Taxonomy" id="2838432"/>
    <lineage>
        <taxon>Bacteria</taxon>
        <taxon>Pseudomonadati</taxon>
        <taxon>Bacteroidota</taxon>
        <taxon>Bacteroidia</taxon>
        <taxon>Bacteroidales</taxon>
        <taxon>Rikenellaceae</taxon>
        <taxon>Alistipes</taxon>
    </lineage>
</organism>
<accession>A0A9D2RHS4</accession>
<sequence length="200" mass="23543">MTILPAAYLGSVEYFAHLLCEECVIDLGEHFIKRSERNRAQILTAGGVMDLTVHVQRANRPRTPMREMRLDYSKRWQHQHWISLVSAYQGSPYFDHYRDWFEPFYRKPYQFLVDYDLALTEMLLDRLKVETRPRISESYVEVSPEDLDLRPKQQKSPAFHAEPYFQVFSDRMPFAPNLSVADLLFAEGPAAAELLRRSLR</sequence>
<dbReference type="AlphaFoldDB" id="A0A9D2RHS4"/>
<evidence type="ECO:0000313" key="2">
    <source>
        <dbReference type="Proteomes" id="UP000824259"/>
    </source>
</evidence>
<gene>
    <name evidence="1" type="ORF">H9779_06485</name>
</gene>
<reference evidence="1" key="2">
    <citation type="submission" date="2021-04" db="EMBL/GenBank/DDBJ databases">
        <authorList>
            <person name="Gilroy R."/>
        </authorList>
    </citation>
    <scope>NUCLEOTIDE SEQUENCE</scope>
    <source>
        <strain evidence="1">CHK169-11906</strain>
    </source>
</reference>
<reference evidence="1" key="1">
    <citation type="journal article" date="2021" name="PeerJ">
        <title>Extensive microbial diversity within the chicken gut microbiome revealed by metagenomics and culture.</title>
        <authorList>
            <person name="Gilroy R."/>
            <person name="Ravi A."/>
            <person name="Getino M."/>
            <person name="Pursley I."/>
            <person name="Horton D.L."/>
            <person name="Alikhan N.F."/>
            <person name="Baker D."/>
            <person name="Gharbi K."/>
            <person name="Hall N."/>
            <person name="Watson M."/>
            <person name="Adriaenssens E.M."/>
            <person name="Foster-Nyarko E."/>
            <person name="Jarju S."/>
            <person name="Secka A."/>
            <person name="Antonio M."/>
            <person name="Oren A."/>
            <person name="Chaudhuri R.R."/>
            <person name="La Ragione R."/>
            <person name="Hildebrand F."/>
            <person name="Pallen M.J."/>
        </authorList>
    </citation>
    <scope>NUCLEOTIDE SEQUENCE</scope>
    <source>
        <strain evidence="1">CHK169-11906</strain>
    </source>
</reference>
<name>A0A9D2RHS4_9BACT</name>
<dbReference type="EMBL" id="DWYR01000019">
    <property type="protein sequence ID" value="HJA99226.1"/>
    <property type="molecule type" value="Genomic_DNA"/>
</dbReference>
<comment type="caution">
    <text evidence="1">The sequence shown here is derived from an EMBL/GenBank/DDBJ whole genome shotgun (WGS) entry which is preliminary data.</text>
</comment>
<dbReference type="Pfam" id="PF08889">
    <property type="entry name" value="WbqC"/>
    <property type="match status" value="1"/>
</dbReference>
<evidence type="ECO:0000313" key="1">
    <source>
        <dbReference type="EMBL" id="HJA99226.1"/>
    </source>
</evidence>
<protein>
    <submittedName>
        <fullName evidence="1">WbqC family protein</fullName>
    </submittedName>
</protein>
<dbReference type="Proteomes" id="UP000824259">
    <property type="component" value="Unassembled WGS sequence"/>
</dbReference>